<evidence type="ECO:0000259" key="12">
    <source>
        <dbReference type="PROSITE" id="PS50049"/>
    </source>
</evidence>
<protein>
    <recommendedName>
        <fullName evidence="3">Tumor necrosis factor</fullName>
    </recommendedName>
    <alternativeName>
        <fullName evidence="10">TNF-alpha</fullName>
    </alternativeName>
</protein>
<evidence type="ECO:0000313" key="14">
    <source>
        <dbReference type="Proteomes" id="UP001166093"/>
    </source>
</evidence>
<name>A0ABS2YBM6_POLSP</name>
<evidence type="ECO:0000256" key="7">
    <source>
        <dbReference type="ARBA" id="ARBA00022989"/>
    </source>
</evidence>
<feature type="transmembrane region" description="Helical" evidence="11">
    <location>
        <begin position="20"/>
        <end position="36"/>
    </location>
</feature>
<keyword evidence="8 11" id="KW-0472">Membrane</keyword>
<keyword evidence="4" id="KW-0202">Cytokine</keyword>
<dbReference type="Pfam" id="PF00229">
    <property type="entry name" value="TNF"/>
    <property type="match status" value="1"/>
</dbReference>
<dbReference type="Gene3D" id="2.60.120.40">
    <property type="match status" value="1"/>
</dbReference>
<keyword evidence="14" id="KW-1185">Reference proteome</keyword>
<evidence type="ECO:0000256" key="8">
    <source>
        <dbReference type="ARBA" id="ARBA00023136"/>
    </source>
</evidence>
<sequence>MEDRLDKRRKRRQACERCKCVACVLILVVTFTGEYLRGNFSEQSQALASYLGGWSQMIPQVKKDVEVLGWRGYTWSAVVRPVGRTAKSSKMTLTFSGNSSDSTSTAAPPTVTSKILLPNIADVTEDESEVTWLNDVDQAFSNGIANTKDKIVVPRTGLYFVYSQVSFKGQCKGQPVYLSHTIERLAVSYPEKRNLLSASKTACIETHRSSKDIWYKSIYQGAVFKMEKGDILSTKTGGVDKLVVDGGNSFFGVFEL</sequence>
<dbReference type="InterPro" id="IPR006052">
    <property type="entry name" value="TNF_dom"/>
</dbReference>
<keyword evidence="5 11" id="KW-0812">Transmembrane</keyword>
<evidence type="ECO:0000256" key="9">
    <source>
        <dbReference type="ARBA" id="ARBA00023157"/>
    </source>
</evidence>
<comment type="caution">
    <text evidence="13">The sequence shown here is derived from an EMBL/GenBank/DDBJ whole genome shotgun (WGS) entry which is preliminary data.</text>
</comment>
<dbReference type="SUPFAM" id="SSF49842">
    <property type="entry name" value="TNF-like"/>
    <property type="match status" value="1"/>
</dbReference>
<dbReference type="InterPro" id="IPR008983">
    <property type="entry name" value="Tumour_necrosis_fac-like_dom"/>
</dbReference>
<evidence type="ECO:0000256" key="4">
    <source>
        <dbReference type="ARBA" id="ARBA00022514"/>
    </source>
</evidence>
<accession>A0ABS2YBM6</accession>
<dbReference type="Proteomes" id="UP001166093">
    <property type="component" value="Unassembled WGS sequence"/>
</dbReference>
<dbReference type="SMART" id="SM00207">
    <property type="entry name" value="TNF"/>
    <property type="match status" value="1"/>
</dbReference>
<dbReference type="CDD" id="cd00184">
    <property type="entry name" value="TNF"/>
    <property type="match status" value="1"/>
</dbReference>
<feature type="non-terminal residue" evidence="13">
    <location>
        <position position="256"/>
    </location>
</feature>
<comment type="similarity">
    <text evidence="2">Belongs to the tumor necrosis factor family.</text>
</comment>
<evidence type="ECO:0000256" key="11">
    <source>
        <dbReference type="SAM" id="Phobius"/>
    </source>
</evidence>
<evidence type="ECO:0000256" key="10">
    <source>
        <dbReference type="ARBA" id="ARBA00029751"/>
    </source>
</evidence>
<keyword evidence="7 11" id="KW-1133">Transmembrane helix</keyword>
<feature type="non-terminal residue" evidence="13">
    <location>
        <position position="1"/>
    </location>
</feature>
<dbReference type="PANTHER" id="PTHR11471">
    <property type="entry name" value="TUMOR NECROSIS FACTOR FAMILY MEMBER"/>
    <property type="match status" value="1"/>
</dbReference>
<keyword evidence="6" id="KW-0735">Signal-anchor</keyword>
<dbReference type="PANTHER" id="PTHR11471:SF23">
    <property type="entry name" value="TUMOR NECROSIS FACTOR"/>
    <property type="match status" value="1"/>
</dbReference>
<organism evidence="13 14">
    <name type="scientific">Polyodon spathula</name>
    <name type="common">North American paddlefish</name>
    <name type="synonym">Squalus spathula</name>
    <dbReference type="NCBI Taxonomy" id="7913"/>
    <lineage>
        <taxon>Eukaryota</taxon>
        <taxon>Metazoa</taxon>
        <taxon>Chordata</taxon>
        <taxon>Craniata</taxon>
        <taxon>Vertebrata</taxon>
        <taxon>Euteleostomi</taxon>
        <taxon>Actinopterygii</taxon>
        <taxon>Chondrostei</taxon>
        <taxon>Acipenseriformes</taxon>
        <taxon>Polyodontidae</taxon>
        <taxon>Polyodon</taxon>
    </lineage>
</organism>
<proteinExistence type="inferred from homology"/>
<dbReference type="PRINTS" id="PR01234">
    <property type="entry name" value="TNECROSISFCT"/>
</dbReference>
<reference evidence="13" key="1">
    <citation type="journal article" date="2021" name="Cell">
        <title>Tracing the genetic footprints of vertebrate landing in non-teleost ray-finned fishes.</title>
        <authorList>
            <person name="Bi X."/>
            <person name="Wang K."/>
            <person name="Yang L."/>
            <person name="Pan H."/>
            <person name="Jiang H."/>
            <person name="Wei Q."/>
            <person name="Fang M."/>
            <person name="Yu H."/>
            <person name="Zhu C."/>
            <person name="Cai Y."/>
            <person name="He Y."/>
            <person name="Gan X."/>
            <person name="Zeng H."/>
            <person name="Yu D."/>
            <person name="Zhu Y."/>
            <person name="Jiang H."/>
            <person name="Qiu Q."/>
            <person name="Yang H."/>
            <person name="Zhang Y.E."/>
            <person name="Wang W."/>
            <person name="Zhu M."/>
            <person name="He S."/>
            <person name="Zhang G."/>
        </authorList>
    </citation>
    <scope>NUCLEOTIDE SEQUENCE</scope>
    <source>
        <strain evidence="13">Pddl_001</strain>
    </source>
</reference>
<evidence type="ECO:0000256" key="2">
    <source>
        <dbReference type="ARBA" id="ARBA00008670"/>
    </source>
</evidence>
<dbReference type="EMBL" id="JAAWVQ010133011">
    <property type="protein sequence ID" value="MBN3284079.1"/>
    <property type="molecule type" value="Genomic_DNA"/>
</dbReference>
<evidence type="ECO:0000256" key="3">
    <source>
        <dbReference type="ARBA" id="ARBA00013893"/>
    </source>
</evidence>
<evidence type="ECO:0000256" key="5">
    <source>
        <dbReference type="ARBA" id="ARBA00022692"/>
    </source>
</evidence>
<evidence type="ECO:0000256" key="6">
    <source>
        <dbReference type="ARBA" id="ARBA00022968"/>
    </source>
</evidence>
<feature type="domain" description="THD" evidence="12">
    <location>
        <begin position="119"/>
        <end position="256"/>
    </location>
</feature>
<keyword evidence="9" id="KW-1015">Disulfide bond</keyword>
<comment type="subcellular location">
    <subcellularLocation>
        <location evidence="1">Membrane</location>
        <topology evidence="1">Single-pass type II membrane protein</topology>
    </subcellularLocation>
</comment>
<dbReference type="InterPro" id="IPR006053">
    <property type="entry name" value="TNF"/>
</dbReference>
<dbReference type="PROSITE" id="PS50049">
    <property type="entry name" value="THD_2"/>
    <property type="match status" value="1"/>
</dbReference>
<gene>
    <name evidence="13" type="primary">Tnf_1</name>
    <name evidence="13" type="ORF">GTO93_0002249</name>
</gene>
<evidence type="ECO:0000313" key="13">
    <source>
        <dbReference type="EMBL" id="MBN3284079.1"/>
    </source>
</evidence>
<evidence type="ECO:0000256" key="1">
    <source>
        <dbReference type="ARBA" id="ARBA00004606"/>
    </source>
</evidence>